<evidence type="ECO:0000313" key="1">
    <source>
        <dbReference type="EMBL" id="KXZ74195.1"/>
    </source>
</evidence>
<dbReference type="RefSeq" id="WP_061517835.1">
    <property type="nucleotide sequence ID" value="NZ_JRUE01000022.1"/>
</dbReference>
<dbReference type="Proteomes" id="UP000075680">
    <property type="component" value="Unassembled WGS sequence"/>
</dbReference>
<dbReference type="EMBL" id="JRUE01000022">
    <property type="protein sequence ID" value="KXZ74195.1"/>
    <property type="molecule type" value="Genomic_DNA"/>
</dbReference>
<name>A0A150I307_9GAMM</name>
<proteinExistence type="predicted"/>
<organism evidence="1 2">
    <name type="scientific">Acinetobacter venetianus</name>
    <dbReference type="NCBI Taxonomy" id="52133"/>
    <lineage>
        <taxon>Bacteria</taxon>
        <taxon>Pseudomonadati</taxon>
        <taxon>Pseudomonadota</taxon>
        <taxon>Gammaproteobacteria</taxon>
        <taxon>Moraxellales</taxon>
        <taxon>Moraxellaceae</taxon>
        <taxon>Acinetobacter</taxon>
    </lineage>
</organism>
<comment type="caution">
    <text evidence="1">The sequence shown here is derived from an EMBL/GenBank/DDBJ whole genome shotgun (WGS) entry which is preliminary data.</text>
</comment>
<reference evidence="1 2" key="1">
    <citation type="journal article" date="2016" name="Sci. Rep.">
        <title>Genomic and phenotypic characterization of the species Acinetobacter venetianus.</title>
        <authorList>
            <person name="Fondi M."/>
            <person name="Maida I."/>
            <person name="Perrin E."/>
            <person name="Orlandini V."/>
            <person name="La Torre L."/>
            <person name="Bosi E."/>
            <person name="Negroni A."/>
            <person name="Zanaroli G."/>
            <person name="Fava F."/>
            <person name="Decorosi F."/>
            <person name="Giovannetti L."/>
            <person name="Viti C."/>
            <person name="Vaneechoutte M."/>
            <person name="Dijkshoorn L."/>
            <person name="Fani R."/>
        </authorList>
    </citation>
    <scope>NUCLEOTIDE SEQUENCE [LARGE SCALE GENOMIC DNA]</scope>
    <source>
        <strain evidence="1 2">LUH5627</strain>
    </source>
</reference>
<dbReference type="AlphaFoldDB" id="A0A150I307"/>
<accession>A0A150I307</accession>
<sequence length="73" mass="8262">MGHLIDSELMKFTINQDGSSNASEIADLVKAKKYEIVDQTLMLSECGLNTWQKEFRIPNGNGFYLTTYVNDTL</sequence>
<protein>
    <submittedName>
        <fullName evidence="1">Uncharacterized protein</fullName>
    </submittedName>
</protein>
<gene>
    <name evidence="1" type="ORF">AVENLUH5627_00130</name>
</gene>
<evidence type="ECO:0000313" key="2">
    <source>
        <dbReference type="Proteomes" id="UP000075680"/>
    </source>
</evidence>
<dbReference type="PATRIC" id="fig|52133.18.peg.135"/>